<gene>
    <name evidence="9" type="ORF">AZI98_04110</name>
</gene>
<keyword evidence="5" id="KW-0572">Peptidoglycan-anchor</keyword>
<comment type="caution">
    <text evidence="9">The sequence shown here is derived from an EMBL/GenBank/DDBJ whole genome shotgun (WGS) entry which is preliminary data.</text>
</comment>
<evidence type="ECO:0000313" key="10">
    <source>
        <dbReference type="Proteomes" id="UP000076476"/>
    </source>
</evidence>
<dbReference type="RefSeq" id="WP_063387031.1">
    <property type="nucleotide sequence ID" value="NZ_LWBR01000011.1"/>
</dbReference>
<dbReference type="Pfam" id="PF00746">
    <property type="entry name" value="Gram_pos_anchor"/>
    <property type="match status" value="1"/>
</dbReference>
<dbReference type="InterPro" id="IPR001322">
    <property type="entry name" value="Lamin_tail_dom"/>
</dbReference>
<keyword evidence="10" id="KW-1185">Reference proteome</keyword>
<dbReference type="InterPro" id="IPR004843">
    <property type="entry name" value="Calcineurin-like_PHP"/>
</dbReference>
<keyword evidence="4" id="KW-0732">Signal</keyword>
<dbReference type="NCBIfam" id="TIGR01167">
    <property type="entry name" value="LPXTG_anchor"/>
    <property type="match status" value="1"/>
</dbReference>
<dbReference type="PANTHER" id="PTHR42834:SF1">
    <property type="entry name" value="ENDONUCLEASE_EXONUCLEASE_PHOSPHATASE FAMILY PROTEIN (AFU_ORTHOLOGUE AFUA_3G09210)"/>
    <property type="match status" value="1"/>
</dbReference>
<dbReference type="EMBL" id="LWBR01000011">
    <property type="protein sequence ID" value="KZN97336.1"/>
    <property type="molecule type" value="Genomic_DNA"/>
</dbReference>
<accession>A0A165YQ91</accession>
<keyword evidence="2" id="KW-0134">Cell wall</keyword>
<evidence type="ECO:0000256" key="4">
    <source>
        <dbReference type="ARBA" id="ARBA00022729"/>
    </source>
</evidence>
<dbReference type="SUPFAM" id="SSF56219">
    <property type="entry name" value="DNase I-like"/>
    <property type="match status" value="1"/>
</dbReference>
<feature type="region of interest" description="Disordered" evidence="6">
    <location>
        <begin position="1501"/>
        <end position="1566"/>
    </location>
</feature>
<dbReference type="GO" id="GO:0046872">
    <property type="term" value="F:metal ion binding"/>
    <property type="evidence" value="ECO:0007669"/>
    <property type="project" value="InterPro"/>
</dbReference>
<dbReference type="PROSITE" id="PS00785">
    <property type="entry name" value="5_NUCLEOTIDASE_1"/>
    <property type="match status" value="1"/>
</dbReference>
<comment type="subcellular location">
    <subcellularLocation>
        <location evidence="1">Secreted</location>
        <location evidence="1">Cell wall</location>
        <topology evidence="1">Peptidoglycan-anchor</topology>
    </subcellularLocation>
</comment>
<dbReference type="Gene3D" id="3.60.10.10">
    <property type="entry name" value="Endonuclease/exonuclease/phosphatase"/>
    <property type="match status" value="1"/>
</dbReference>
<evidence type="ECO:0000259" key="8">
    <source>
        <dbReference type="PROSITE" id="PS51841"/>
    </source>
</evidence>
<name>A0A165YQ91_9BACI</name>
<dbReference type="PRINTS" id="PR01607">
    <property type="entry name" value="APYRASEFAMLY"/>
</dbReference>
<dbReference type="Pfam" id="PF00149">
    <property type="entry name" value="Metallophos"/>
    <property type="match status" value="1"/>
</dbReference>
<dbReference type="Pfam" id="PF13290">
    <property type="entry name" value="CHB_HEX_C_1"/>
    <property type="match status" value="1"/>
</dbReference>
<dbReference type="InterPro" id="IPR005135">
    <property type="entry name" value="Endo/exonuclease/phosphatase"/>
</dbReference>
<dbReference type="CDD" id="cd00845">
    <property type="entry name" value="MPP_UshA_N_like"/>
    <property type="match status" value="1"/>
</dbReference>
<reference evidence="9 10" key="1">
    <citation type="submission" date="2016-04" db="EMBL/GenBank/DDBJ databases">
        <title>Draft genome sequence of Aeribacillus pallidus 8m3 from petroleum reservoir.</title>
        <authorList>
            <person name="Poltaraus A.B."/>
            <person name="Nazina T.N."/>
            <person name="Tourova T.P."/>
            <person name="Malakho S.M."/>
            <person name="Korshunova A.V."/>
            <person name="Sokolova D.S."/>
        </authorList>
    </citation>
    <scope>NUCLEOTIDE SEQUENCE [LARGE SCALE GENOMIC DNA]</scope>
    <source>
        <strain evidence="9 10">8m3</strain>
    </source>
</reference>
<dbReference type="InterPro" id="IPR036907">
    <property type="entry name" value="5'-Nucleotdase_C_sf"/>
</dbReference>
<organism evidence="9 10">
    <name type="scientific">Aeribacillus pallidus</name>
    <dbReference type="NCBI Taxonomy" id="33936"/>
    <lineage>
        <taxon>Bacteria</taxon>
        <taxon>Bacillati</taxon>
        <taxon>Bacillota</taxon>
        <taxon>Bacilli</taxon>
        <taxon>Bacillales</taxon>
        <taxon>Bacillaceae</taxon>
        <taxon>Aeribacillus</taxon>
    </lineage>
</organism>
<dbReference type="GO" id="GO:0009166">
    <property type="term" value="P:nucleotide catabolic process"/>
    <property type="evidence" value="ECO:0007669"/>
    <property type="project" value="InterPro"/>
</dbReference>
<dbReference type="Pfam" id="PF00932">
    <property type="entry name" value="LTD"/>
    <property type="match status" value="1"/>
</dbReference>
<dbReference type="InterPro" id="IPR006179">
    <property type="entry name" value="5_nucleotidase/apyrase"/>
</dbReference>
<dbReference type="GO" id="GO:0016788">
    <property type="term" value="F:hydrolase activity, acting on ester bonds"/>
    <property type="evidence" value="ECO:0007669"/>
    <property type="project" value="InterPro"/>
</dbReference>
<evidence type="ECO:0000256" key="2">
    <source>
        <dbReference type="ARBA" id="ARBA00022512"/>
    </source>
</evidence>
<evidence type="ECO:0000313" key="9">
    <source>
        <dbReference type="EMBL" id="KZN97336.1"/>
    </source>
</evidence>
<dbReference type="InterPro" id="IPR036691">
    <property type="entry name" value="Endo/exonu/phosph_ase_sf"/>
</dbReference>
<dbReference type="InterPro" id="IPR029052">
    <property type="entry name" value="Metallo-depent_PP-like"/>
</dbReference>
<dbReference type="GO" id="GO:0000166">
    <property type="term" value="F:nucleotide binding"/>
    <property type="evidence" value="ECO:0007669"/>
    <property type="project" value="InterPro"/>
</dbReference>
<dbReference type="SUPFAM" id="SSF56300">
    <property type="entry name" value="Metallo-dependent phosphatases"/>
    <property type="match status" value="1"/>
</dbReference>
<sequence>MKPLSSLKRAFIVFTVFLLSFTTVLTNVSFHARAETRLAESLFISEYVEGSGSNKAIEIFNGTGQSVDLNGYVIELYSNGKTNVERQLSLQGTLDDNDVFVIANPNASEALLGQADVKDAVANFNGNDALVLKKNGEIVDVFHTVGNSDEIAADVTLVRLPSITKGSATFNLAEWEKLPKDSFNHIGKHRLDGSQEEPPTDEVKKISDIRQTNGKTVTIEGIATAVFVAGGKTNVYIQDDTAGMIVRAANLDNKVQIGDHIKATGKTYQYYDMAQLDTTTDQVEIIKPNIGAPQPQTISSSQLTEEVEGELVQLHNVTIDSVNQYEERVARDKDGTFFIKSPLVEVNKNYEKIIGVVEYSFGEYKLIPRNEADIIENSRKVSSLIAAPKPGLVAKGTKVELSTATKEAKIYYTIDGSEPSTKSLEYTKPIEITEDITIKAIAIKAGLQNSDVATFTYQIGKDLNQLDIHDIQGESHTSPYIGKNVKGVDGIVTYIDGHNVYIQEENDDGNPKTSEGLLIYKRNHGLSIGDHISVDGEVKEFVLNGYADKHETDLTFTEIAATNIETLSKGNKLPEPIVLGVNGRIIPDKIIDNDSFKQFDPEEDAIDFYESLEGMRVQLENPTVVGPQEYGDVAVVVENGTEQVKTNFGGYKLTKDDQNPEILYVQAGRNFAAKVGDSFSGKITGVLSYDYGTYKIYRDINEPLPPLIDGRSQQETTTIEKAEDKLTVATYNVENFSALTDEKKVYRIADSIVHHLKTPDIIGLVEVQDNDGPIDSGVTNADETYKRLISKIQELGGPTYEFTDIAPENNQDGGQPGGNIRVGFLFNPERVKLTEGKKGTAREAVAYENGQLTLNPGRIAPDQFVDTRKPLAAQFEFQGEDVIVIAAHFNSKSGDSPLFGKTQPPVLKSETERIRFMTEVNGFVKDILAKNQQANVIVLGDMNDFEFSKPLEALKGSELTNLMDKLPEEERWTYNYRGNSQALDHILVSNRLAKSAEIDIVHINSPFMEEDGRASDHDPIVAQIDLTPLKTINILHTNDSHARVFEGAFDGMGFAKLSTLVKQFERENEHTILLDAGDTFHGTTFATLEKGSSIVKIMNAIGYDNMAAGNHDFNYGYNRLLELAKMADFPILSANVIYEDTGELVLDPYTIREIDGVKFGIFGLSTPETHYKTHPKNIKGLKFTDPVAAANKMVKELKQQDADVIIALTHLGTDESSTDTSLKVAQGAPGIDLIVDGHSHTVDDIENSGTLIVSAGEYLKNLGVVELTFDENNQLIKREASRITKEEAANIQPDPAIEKVISEIENSQEAILAEEIGYTNVKLDGEREQVRAGETNLGNLITDAMLEITGADAALMNGGGIRASIEKGVITKGDVITVLPFGNYIQTIEITGDDLKKALENGVKSYPAVSGAFPHVAGITFAIDASKPAGERIHSVKINGKPIDMKKTYTLATNDFLAAGGDEYTVLSNYPVTGEYQALDEAVIEYIRKRGTIEPKVENRIIAAPSPIDDDRYDNAGDNGGQDDNGNNEDGRNGYNDGNDKDNHNDGGQEDNNGSKNGNDGSDENQKSNFIKVHLNDGKATVDDNEFVKANPKKPIRIDLGKEKSVVVQLTAKQVAMLKKNGQKLFILNEDVEMQIPSAILPNGGAFIELNRLKDIENAVSAVYDFTIFDQYENIIHQFDHPVTLLFKVDANKVKNVDNLNVYYFNENKHQWEFVQKGKYKDGKVSAETDHFSKFTVFETDPSFGTNQDNTVNQTSAEGSSQINKLPNTATSSFNLIALGAILLILGGVLVSIKKRMTN</sequence>
<dbReference type="Gene3D" id="3.60.21.10">
    <property type="match status" value="1"/>
</dbReference>
<evidence type="ECO:0000256" key="1">
    <source>
        <dbReference type="ARBA" id="ARBA00004168"/>
    </source>
</evidence>
<keyword evidence="7" id="KW-0812">Transmembrane</keyword>
<dbReference type="Pfam" id="PF02872">
    <property type="entry name" value="5_nucleotid_C"/>
    <property type="match status" value="1"/>
</dbReference>
<dbReference type="PROSITE" id="PS51841">
    <property type="entry name" value="LTD"/>
    <property type="match status" value="1"/>
</dbReference>
<feature type="compositionally biased region" description="Low complexity" evidence="6">
    <location>
        <begin position="1550"/>
        <end position="1560"/>
    </location>
</feature>
<evidence type="ECO:0000256" key="5">
    <source>
        <dbReference type="ARBA" id="ARBA00023088"/>
    </source>
</evidence>
<dbReference type="Gene3D" id="3.90.780.10">
    <property type="entry name" value="5'-Nucleotidase, C-terminal domain"/>
    <property type="match status" value="1"/>
</dbReference>
<keyword evidence="3" id="KW-0964">Secreted</keyword>
<dbReference type="InterPro" id="IPR019931">
    <property type="entry name" value="LPXTG_anchor"/>
</dbReference>
<dbReference type="Proteomes" id="UP000076476">
    <property type="component" value="Unassembled WGS sequence"/>
</dbReference>
<protein>
    <recommendedName>
        <fullName evidence="8">LTD domain-containing protein</fullName>
    </recommendedName>
</protein>
<dbReference type="CDD" id="cd04486">
    <property type="entry name" value="YhcR_OBF_like"/>
    <property type="match status" value="1"/>
</dbReference>
<feature type="compositionally biased region" description="Basic and acidic residues" evidence="6">
    <location>
        <begin position="1538"/>
        <end position="1547"/>
    </location>
</feature>
<feature type="domain" description="LTD" evidence="8">
    <location>
        <begin position="26"/>
        <end position="147"/>
    </location>
</feature>
<dbReference type="InterPro" id="IPR008334">
    <property type="entry name" value="5'-Nucleotdase_C"/>
</dbReference>
<dbReference type="InterPro" id="IPR006146">
    <property type="entry name" value="5'-Nucleotdase_CS"/>
</dbReference>
<dbReference type="Pfam" id="PF19580">
    <property type="entry name" value="Exo_endo_phos_3"/>
    <property type="match status" value="1"/>
</dbReference>
<keyword evidence="7" id="KW-0472">Membrane</keyword>
<dbReference type="SUPFAM" id="SSF55816">
    <property type="entry name" value="5'-nucleotidase (syn. UDP-sugar hydrolase), C-terminal domain"/>
    <property type="match status" value="1"/>
</dbReference>
<dbReference type="PANTHER" id="PTHR42834">
    <property type="entry name" value="ENDONUCLEASE/EXONUCLEASE/PHOSPHATASE FAMILY PROTEIN (AFU_ORTHOLOGUE AFUA_3G09210)"/>
    <property type="match status" value="1"/>
</dbReference>
<evidence type="ECO:0000256" key="7">
    <source>
        <dbReference type="SAM" id="Phobius"/>
    </source>
</evidence>
<proteinExistence type="predicted"/>
<dbReference type="OrthoDB" id="9801679at2"/>
<feature type="transmembrane region" description="Helical" evidence="7">
    <location>
        <begin position="1774"/>
        <end position="1793"/>
    </location>
</feature>
<keyword evidence="7" id="KW-1133">Transmembrane helix</keyword>
<dbReference type="InterPro" id="IPR059177">
    <property type="entry name" value="GH29D-like_dom"/>
</dbReference>
<evidence type="ECO:0000256" key="6">
    <source>
        <dbReference type="SAM" id="MobiDB-lite"/>
    </source>
</evidence>
<evidence type="ECO:0000256" key="3">
    <source>
        <dbReference type="ARBA" id="ARBA00022525"/>
    </source>
</evidence>